<dbReference type="SUPFAM" id="SSF52151">
    <property type="entry name" value="FabD/lysophospholipase-like"/>
    <property type="match status" value="1"/>
</dbReference>
<keyword evidence="6" id="KW-1185">Reference proteome</keyword>
<dbReference type="AlphaFoldDB" id="A0A4R2GM30"/>
<evidence type="ECO:0000313" key="5">
    <source>
        <dbReference type="EMBL" id="TCO09758.1"/>
    </source>
</evidence>
<evidence type="ECO:0000259" key="4">
    <source>
        <dbReference type="PROSITE" id="PS51635"/>
    </source>
</evidence>
<evidence type="ECO:0000256" key="1">
    <source>
        <dbReference type="ARBA" id="ARBA00010240"/>
    </source>
</evidence>
<dbReference type="PANTHER" id="PTHR32176:SF92">
    <property type="entry name" value="XYLOSE ISOMERASE"/>
    <property type="match status" value="1"/>
</dbReference>
<feature type="short sequence motif" description="GXSXG" evidence="3">
    <location>
        <begin position="49"/>
        <end position="53"/>
    </location>
</feature>
<dbReference type="OrthoDB" id="9807112at2"/>
<gene>
    <name evidence="5" type="ORF">EV194_102184</name>
</gene>
<evidence type="ECO:0000256" key="3">
    <source>
        <dbReference type="PROSITE-ProRule" id="PRU01161"/>
    </source>
</evidence>
<evidence type="ECO:0000313" key="6">
    <source>
        <dbReference type="Proteomes" id="UP000295221"/>
    </source>
</evidence>
<feature type="active site" description="Proton acceptor" evidence="3">
    <location>
        <position position="193"/>
    </location>
</feature>
<dbReference type="PROSITE" id="PS51635">
    <property type="entry name" value="PNPLA"/>
    <property type="match status" value="1"/>
</dbReference>
<comment type="similarity">
    <text evidence="1">Belongs to the patatin family.</text>
</comment>
<dbReference type="EMBL" id="SLWK01000002">
    <property type="protein sequence ID" value="TCO09758.1"/>
    <property type="molecule type" value="Genomic_DNA"/>
</dbReference>
<comment type="caution">
    <text evidence="5">The sequence shown here is derived from an EMBL/GenBank/DDBJ whole genome shotgun (WGS) entry which is preliminary data.</text>
</comment>
<dbReference type="GO" id="GO:0004620">
    <property type="term" value="F:phospholipase activity"/>
    <property type="evidence" value="ECO:0007669"/>
    <property type="project" value="TreeGrafter"/>
</dbReference>
<keyword evidence="3" id="KW-0442">Lipid degradation</keyword>
<feature type="domain" description="PNPLA" evidence="4">
    <location>
        <begin position="7"/>
        <end position="206"/>
    </location>
</feature>
<dbReference type="Proteomes" id="UP000295221">
    <property type="component" value="Unassembled WGS sequence"/>
</dbReference>
<proteinExistence type="inferred from homology"/>
<dbReference type="PANTHER" id="PTHR32176">
    <property type="entry name" value="XYLOSE ISOMERASE"/>
    <property type="match status" value="1"/>
</dbReference>
<dbReference type="Gene3D" id="3.40.1090.10">
    <property type="entry name" value="Cytosolic phospholipase A2 catalytic domain"/>
    <property type="match status" value="1"/>
</dbReference>
<dbReference type="GO" id="GO:0047372">
    <property type="term" value="F:monoacylglycerol lipase activity"/>
    <property type="evidence" value="ECO:0007669"/>
    <property type="project" value="TreeGrafter"/>
</dbReference>
<keyword evidence="2 3" id="KW-0443">Lipid metabolism</keyword>
<dbReference type="Pfam" id="PF01734">
    <property type="entry name" value="Patatin"/>
    <property type="match status" value="1"/>
</dbReference>
<dbReference type="GO" id="GO:0016042">
    <property type="term" value="P:lipid catabolic process"/>
    <property type="evidence" value="ECO:0007669"/>
    <property type="project" value="UniProtKB-UniRule"/>
</dbReference>
<feature type="short sequence motif" description="DGA/G" evidence="3">
    <location>
        <begin position="193"/>
        <end position="195"/>
    </location>
</feature>
<feature type="active site" description="Nucleophile" evidence="3">
    <location>
        <position position="51"/>
    </location>
</feature>
<reference evidence="5 6" key="1">
    <citation type="submission" date="2019-03" db="EMBL/GenBank/DDBJ databases">
        <title>Genomic Encyclopedia of Type Strains, Phase IV (KMG-IV): sequencing the most valuable type-strain genomes for metagenomic binning, comparative biology and taxonomic classification.</title>
        <authorList>
            <person name="Goeker M."/>
        </authorList>
    </citation>
    <scope>NUCLEOTIDE SEQUENCE [LARGE SCALE GENOMIC DNA]</scope>
    <source>
        <strain evidence="5 6">DSM 24179</strain>
    </source>
</reference>
<keyword evidence="3 5" id="KW-0378">Hydrolase</keyword>
<feature type="short sequence motif" description="GXGXXG" evidence="3">
    <location>
        <begin position="11"/>
        <end position="16"/>
    </location>
</feature>
<name>A0A4R2GM30_9BACT</name>
<evidence type="ECO:0000256" key="2">
    <source>
        <dbReference type="ARBA" id="ARBA00023098"/>
    </source>
</evidence>
<sequence length="345" mass="38431">MKKATILSIDGGGIRGILPGVVIAYIEQQLQKRDGEDARLSDYFDLIAGTSTGGILSCLYLTPKDDGRPKFTASEAVSLYLENGASIFRRPWYKRMSNPAALLKAKYDVSELEKIILSYLGDTRLSQSLKPCLITAYDFFQRRSIFFNKKDTMKGDIYDYYLKDIARSTSAAPTYFKPSRIYSVFNAPLSLVDGGVFANNPAMCAYAEARTSDFSSLLKREDKPVFPGVDDMLMISIGTGSKGEPYTFNKAKKWGVAGWLPALIDILMSGSSETVHYQLKQLFATSKNEERGGYYRLEPSVGEACTKMDDASNKNMKLLEEAGRSFVAENRETLEKIVDLLILNK</sequence>
<dbReference type="InterPro" id="IPR016035">
    <property type="entry name" value="Acyl_Trfase/lysoPLipase"/>
</dbReference>
<dbReference type="RefSeq" id="WP_132432536.1">
    <property type="nucleotide sequence ID" value="NZ_SLWK01000002.1"/>
</dbReference>
<organism evidence="5 6">
    <name type="scientific">Natronoflexus pectinivorans</name>
    <dbReference type="NCBI Taxonomy" id="682526"/>
    <lineage>
        <taxon>Bacteria</taxon>
        <taxon>Pseudomonadati</taxon>
        <taxon>Bacteroidota</taxon>
        <taxon>Bacteroidia</taxon>
        <taxon>Marinilabiliales</taxon>
        <taxon>Marinilabiliaceae</taxon>
        <taxon>Natronoflexus</taxon>
    </lineage>
</organism>
<dbReference type="InterPro" id="IPR002641">
    <property type="entry name" value="PNPLA_dom"/>
</dbReference>
<accession>A0A4R2GM30</accession>
<protein>
    <submittedName>
        <fullName evidence="5">Patatin-like phospholipase/acyl hydrolase</fullName>
    </submittedName>
</protein>